<evidence type="ECO:0000259" key="4">
    <source>
        <dbReference type="Pfam" id="PF07859"/>
    </source>
</evidence>
<dbReference type="InterPro" id="IPR013094">
    <property type="entry name" value="AB_hydrolase_3"/>
</dbReference>
<feature type="domain" description="Alpha/beta hydrolase fold-3" evidence="4">
    <location>
        <begin position="56"/>
        <end position="263"/>
    </location>
</feature>
<dbReference type="Proteomes" id="UP000182840">
    <property type="component" value="Chromosome"/>
</dbReference>
<evidence type="ECO:0000256" key="1">
    <source>
        <dbReference type="ARBA" id="ARBA00010515"/>
    </source>
</evidence>
<evidence type="ECO:0000313" key="5">
    <source>
        <dbReference type="EMBL" id="APH74546.1"/>
    </source>
</evidence>
<dbReference type="Pfam" id="PF07859">
    <property type="entry name" value="Abhydrolase_3"/>
    <property type="match status" value="1"/>
</dbReference>
<dbReference type="STRING" id="1670800.BSQ44_11285"/>
<dbReference type="InterPro" id="IPR029058">
    <property type="entry name" value="AB_hydrolase_fold"/>
</dbReference>
<dbReference type="PANTHER" id="PTHR48081">
    <property type="entry name" value="AB HYDROLASE SUPERFAMILY PROTEIN C4A8.06C"/>
    <property type="match status" value="1"/>
</dbReference>
<dbReference type="SUPFAM" id="SSF53474">
    <property type="entry name" value="alpha/beta-Hydrolases"/>
    <property type="match status" value="1"/>
</dbReference>
<comment type="similarity">
    <text evidence="1">Belongs to the 'GDXG' lipolytic enzyme family.</text>
</comment>
<accession>A0A1L3SYQ8</accession>
<proteinExistence type="inferred from homology"/>
<dbReference type="InterPro" id="IPR002168">
    <property type="entry name" value="Lipase_GDXG_HIS_AS"/>
</dbReference>
<gene>
    <name evidence="5" type="ORF">BSQ44_11285</name>
</gene>
<dbReference type="GO" id="GO:0016787">
    <property type="term" value="F:hydrolase activity"/>
    <property type="evidence" value="ECO:0007669"/>
    <property type="project" value="UniProtKB-KW"/>
</dbReference>
<dbReference type="Gene3D" id="3.40.50.1820">
    <property type="entry name" value="alpha/beta hydrolase"/>
    <property type="match status" value="1"/>
</dbReference>
<sequence length="293" mass="31224">MAGLAPSDVRTKSEERARARPKGPEIDRVWDRTVTAEDGHEVPVRIYCPASAQGVVVAMHGGGWIAGSIDTFDDVSRHIANDSGQAVVNVGYRLAPENPFPAGLNDVLAVLRWVARHGADEGIPGEKLMLLGDSAGANLAAAAALTFRDAAEPNILLQVLVYPGLDARMESETHELYQEGYILSSNDVAHTFRTYGVGQTAEADDWRVSPLRADDVTGVAPALLISAECDPLRGDSVAYAQKLLEAGVPATHVTYSGVTHLFFGMRASLEASKMAQLQAAAAIRDAVRNPSQE</sequence>
<dbReference type="PANTHER" id="PTHR48081:SF8">
    <property type="entry name" value="ALPHA_BETA HYDROLASE FOLD-3 DOMAIN-CONTAINING PROTEIN-RELATED"/>
    <property type="match status" value="1"/>
</dbReference>
<dbReference type="InterPro" id="IPR050300">
    <property type="entry name" value="GDXG_lipolytic_enzyme"/>
</dbReference>
<evidence type="ECO:0000256" key="2">
    <source>
        <dbReference type="ARBA" id="ARBA00022801"/>
    </source>
</evidence>
<feature type="compositionally biased region" description="Basic and acidic residues" evidence="3">
    <location>
        <begin position="9"/>
        <end position="24"/>
    </location>
</feature>
<dbReference type="PROSITE" id="PS01173">
    <property type="entry name" value="LIPASE_GDXG_HIS"/>
    <property type="match status" value="1"/>
</dbReference>
<evidence type="ECO:0000256" key="3">
    <source>
        <dbReference type="SAM" id="MobiDB-lite"/>
    </source>
</evidence>
<name>A0A1L3SYQ8_9HYPH</name>
<organism evidence="5 6">
    <name type="scientific">Aquibium oceanicum</name>
    <dbReference type="NCBI Taxonomy" id="1670800"/>
    <lineage>
        <taxon>Bacteria</taxon>
        <taxon>Pseudomonadati</taxon>
        <taxon>Pseudomonadota</taxon>
        <taxon>Alphaproteobacteria</taxon>
        <taxon>Hyphomicrobiales</taxon>
        <taxon>Phyllobacteriaceae</taxon>
        <taxon>Aquibium</taxon>
    </lineage>
</organism>
<dbReference type="EMBL" id="CP018171">
    <property type="protein sequence ID" value="APH74546.1"/>
    <property type="molecule type" value="Genomic_DNA"/>
</dbReference>
<keyword evidence="6" id="KW-1185">Reference proteome</keyword>
<keyword evidence="2" id="KW-0378">Hydrolase</keyword>
<feature type="region of interest" description="Disordered" evidence="3">
    <location>
        <begin position="1"/>
        <end position="24"/>
    </location>
</feature>
<dbReference type="AlphaFoldDB" id="A0A1L3SYQ8"/>
<dbReference type="KEGG" id="meso:BSQ44_11285"/>
<reference evidence="6" key="1">
    <citation type="submission" date="2016-11" db="EMBL/GenBank/DDBJ databases">
        <title>Mesorhizobium oceanicum sp. nov., isolated from deep seawater in South China Sea.</title>
        <authorList>
            <person name="Fu G.-Y."/>
        </authorList>
    </citation>
    <scope>NUCLEOTIDE SEQUENCE [LARGE SCALE GENOMIC DNA]</scope>
    <source>
        <strain evidence="6">B7</strain>
    </source>
</reference>
<evidence type="ECO:0000313" key="6">
    <source>
        <dbReference type="Proteomes" id="UP000182840"/>
    </source>
</evidence>
<protein>
    <recommendedName>
        <fullName evidence="4">Alpha/beta hydrolase fold-3 domain-containing protein</fullName>
    </recommendedName>
</protein>